<gene>
    <name evidence="1" type="ORF">QX51_01480</name>
</gene>
<comment type="caution">
    <text evidence="1">The sequence shown here is derived from an EMBL/GenBank/DDBJ whole genome shotgun (WGS) entry which is preliminary data.</text>
</comment>
<organism evidence="1 2">
    <name type="scientific">Terrisporobacter othiniensis</name>
    <dbReference type="NCBI Taxonomy" id="1577792"/>
    <lineage>
        <taxon>Bacteria</taxon>
        <taxon>Bacillati</taxon>
        <taxon>Bacillota</taxon>
        <taxon>Clostridia</taxon>
        <taxon>Peptostreptococcales</taxon>
        <taxon>Peptostreptococcaceae</taxon>
        <taxon>Terrisporobacter</taxon>
    </lineage>
</organism>
<dbReference type="OrthoDB" id="9758822at2"/>
<dbReference type="STRING" id="1577792.QX51_01480"/>
<dbReference type="AlphaFoldDB" id="A0A0B3W8C0"/>
<dbReference type="EMBL" id="JWHR01000018">
    <property type="protein sequence ID" value="KHS58662.1"/>
    <property type="molecule type" value="Genomic_DNA"/>
</dbReference>
<reference evidence="1 2" key="1">
    <citation type="submission" date="2014-12" db="EMBL/GenBank/DDBJ databases">
        <title>Draft genome sequence of Terrisporobacter sp. 08-306576, isolated from the blood culture of a bacteremia patient.</title>
        <authorList>
            <person name="Lund L.C."/>
            <person name="Sydenham T.V."/>
            <person name="Hogh S.V."/>
            <person name="Skov M.N."/>
            <person name="Kemp M."/>
            <person name="Justesen U.S."/>
        </authorList>
    </citation>
    <scope>NUCLEOTIDE SEQUENCE [LARGE SCALE GENOMIC DNA]</scope>
    <source>
        <strain evidence="1 2">08-306576</strain>
    </source>
</reference>
<dbReference type="Proteomes" id="UP000031189">
    <property type="component" value="Unassembled WGS sequence"/>
</dbReference>
<keyword evidence="2" id="KW-1185">Reference proteome</keyword>
<dbReference type="RefSeq" id="WP_039678134.1">
    <property type="nucleotide sequence ID" value="NZ_JWHR01000018.1"/>
</dbReference>
<protein>
    <submittedName>
        <fullName evidence="1">Uncharacterized protein</fullName>
    </submittedName>
</protein>
<accession>A0A0B3W8C0</accession>
<name>A0A0B3W8C0_9FIRM</name>
<proteinExistence type="predicted"/>
<evidence type="ECO:0000313" key="1">
    <source>
        <dbReference type="EMBL" id="KHS58662.1"/>
    </source>
</evidence>
<evidence type="ECO:0000313" key="2">
    <source>
        <dbReference type="Proteomes" id="UP000031189"/>
    </source>
</evidence>
<sequence>MVYDYKNIREIVQEDDFFRLENTSSNDCHLFEYTKEDQALLFVFLPQIKIGHRPVRVKLRNFDEKAIYEYKLNDEVISKELI</sequence>